<feature type="domain" description="Alpha-2-macroglobulin bait region" evidence="10">
    <location>
        <begin position="447"/>
        <end position="593"/>
    </location>
</feature>
<dbReference type="PANTHER" id="PTHR11412:SF150">
    <property type="entry name" value="ALPHA-2-MACROGLOBULIN-RELATED"/>
    <property type="match status" value="1"/>
</dbReference>
<dbReference type="SMART" id="SM01359">
    <property type="entry name" value="A2M_N_2"/>
    <property type="match status" value="1"/>
</dbReference>
<evidence type="ECO:0000256" key="3">
    <source>
        <dbReference type="ARBA" id="ARBA00022525"/>
    </source>
</evidence>
<dbReference type="InterPro" id="IPR041813">
    <property type="entry name" value="A2M_TED"/>
</dbReference>
<dbReference type="InterPro" id="IPR008930">
    <property type="entry name" value="Terpenoid_cyclase/PrenylTrfase"/>
</dbReference>
<evidence type="ECO:0000313" key="14">
    <source>
        <dbReference type="Proteomes" id="UP000261540"/>
    </source>
</evidence>
<dbReference type="Gene3D" id="2.60.40.10">
    <property type="entry name" value="Immunoglobulins"/>
    <property type="match status" value="2"/>
</dbReference>
<keyword evidence="14" id="KW-1185">Reference proteome</keyword>
<evidence type="ECO:0000259" key="10">
    <source>
        <dbReference type="SMART" id="SM01359"/>
    </source>
</evidence>
<feature type="signal peptide" evidence="9">
    <location>
        <begin position="1"/>
        <end position="17"/>
    </location>
</feature>
<dbReference type="FunFam" id="2.60.40.1930:FF:000001">
    <property type="entry name" value="CD109 isoform 3"/>
    <property type="match status" value="1"/>
</dbReference>
<evidence type="ECO:0000256" key="7">
    <source>
        <dbReference type="ARBA" id="ARBA00023157"/>
    </source>
</evidence>
<dbReference type="InterPro" id="IPR019742">
    <property type="entry name" value="MacrogloblnA2_CS"/>
</dbReference>
<keyword evidence="3" id="KW-0964">Secreted</keyword>
<evidence type="ECO:0000259" key="11">
    <source>
        <dbReference type="SMART" id="SM01360"/>
    </source>
</evidence>
<dbReference type="SMART" id="SM01360">
    <property type="entry name" value="A2M"/>
    <property type="match status" value="1"/>
</dbReference>
<proteinExistence type="inferred from homology"/>
<reference evidence="13" key="2">
    <citation type="submission" date="2025-09" db="UniProtKB">
        <authorList>
            <consortium name="Ensembl"/>
        </authorList>
    </citation>
    <scope>IDENTIFICATION</scope>
</reference>
<dbReference type="Gene3D" id="2.60.40.1930">
    <property type="match status" value="2"/>
</dbReference>
<accession>A0A3B3TBW3</accession>
<comment type="similarity">
    <text evidence="2">Belongs to the protease inhibitor I39 (alpha-2-macroglobulin) family.</text>
</comment>
<dbReference type="SMART" id="SM01361">
    <property type="entry name" value="A2M_recep"/>
    <property type="match status" value="1"/>
</dbReference>
<feature type="domain" description="Alpha-2-macroglobulin" evidence="11">
    <location>
        <begin position="708"/>
        <end position="797"/>
    </location>
</feature>
<dbReference type="Gene3D" id="6.20.50.160">
    <property type="match status" value="1"/>
</dbReference>
<evidence type="ECO:0000256" key="2">
    <source>
        <dbReference type="ARBA" id="ARBA00010952"/>
    </source>
</evidence>
<evidence type="ECO:0000313" key="13">
    <source>
        <dbReference type="Ensembl" id="ENSPKIP00000039913.1"/>
    </source>
</evidence>
<organism evidence="13 14">
    <name type="scientific">Paramormyrops kingsleyae</name>
    <dbReference type="NCBI Taxonomy" id="1676925"/>
    <lineage>
        <taxon>Eukaryota</taxon>
        <taxon>Metazoa</taxon>
        <taxon>Chordata</taxon>
        <taxon>Craniata</taxon>
        <taxon>Vertebrata</taxon>
        <taxon>Euteleostomi</taxon>
        <taxon>Actinopterygii</taxon>
        <taxon>Neopterygii</taxon>
        <taxon>Teleostei</taxon>
        <taxon>Osteoglossocephala</taxon>
        <taxon>Osteoglossomorpha</taxon>
        <taxon>Osteoglossiformes</taxon>
        <taxon>Mormyridae</taxon>
        <taxon>Paramormyrops</taxon>
    </lineage>
</organism>
<dbReference type="SUPFAM" id="SSF81296">
    <property type="entry name" value="E set domains"/>
    <property type="match status" value="1"/>
</dbReference>
<dbReference type="STRING" id="1676925.ENSPKIP00000039913"/>
<dbReference type="Pfam" id="PF07677">
    <property type="entry name" value="A2M_recep"/>
    <property type="match status" value="1"/>
</dbReference>
<keyword evidence="5 9" id="KW-0732">Signal</keyword>
<reference evidence="13" key="1">
    <citation type="submission" date="2025-08" db="UniProtKB">
        <authorList>
            <consortium name="Ensembl"/>
        </authorList>
    </citation>
    <scope>IDENTIFICATION</scope>
</reference>
<dbReference type="InterPro" id="IPR036595">
    <property type="entry name" value="A-macroglobulin_rcpt-bd_sf"/>
</dbReference>
<keyword evidence="4" id="KW-0646">Protease inhibitor</keyword>
<dbReference type="Ensembl" id="ENSPKIT00000020926.1">
    <property type="protein sequence ID" value="ENSPKIP00000039913.1"/>
    <property type="gene ID" value="ENSPKIG00000017084.1"/>
</dbReference>
<dbReference type="PROSITE" id="PS00477">
    <property type="entry name" value="ALPHA_2_MACROGLOBULIN"/>
    <property type="match status" value="1"/>
</dbReference>
<evidence type="ECO:0000256" key="1">
    <source>
        <dbReference type="ARBA" id="ARBA00004613"/>
    </source>
</evidence>
<dbReference type="Gene3D" id="2.20.130.20">
    <property type="match status" value="1"/>
</dbReference>
<dbReference type="FunFam" id="1.50.10.20:FF:000001">
    <property type="entry name" value="CD109 isoform 1"/>
    <property type="match status" value="1"/>
</dbReference>
<dbReference type="Pfam" id="PF07678">
    <property type="entry name" value="TED_complement"/>
    <property type="match status" value="1"/>
</dbReference>
<dbReference type="InterPro" id="IPR013783">
    <property type="entry name" value="Ig-like_fold"/>
</dbReference>
<evidence type="ECO:0000256" key="8">
    <source>
        <dbReference type="ARBA" id="ARBA00023180"/>
    </source>
</evidence>
<dbReference type="InterPro" id="IPR014756">
    <property type="entry name" value="Ig_E-set"/>
</dbReference>
<dbReference type="InterPro" id="IPR040839">
    <property type="entry name" value="MG4"/>
</dbReference>
<sequence length="1412" mass="155039">MWQFILAAVLLSYSCCATDPAFFVTFPTVIDADSQATLCASLLYPNETLLMTVLLNNNDESKILFKESTDTAMFQCIDFKAPNVEKDSVQTIRVEVKGKAFQLADERKVLFKPVLPITFIQTDKPVYKPGQMVNFRVITMNTEFVPIVQWYDIVELQDVNSNRIGQWLNVSSNDKIVQLSFPLSSEAPVGTYSLIVSIGEQRTVQSFVVMEYVLPRFEVTVKAPPEVNAVEPQVSVAVCGIYTYGQPVAGNAKLQLCRPPYSWVQDISSQCQNRSVQMDKHGCASGAFNMTFFLNFKDGYEDTLSLAANVEEQGTGISLPGAASISINYIAGRITFVDTPDTYEPGSSGINGKVQLVDYNNTPIAGKTVYVYKDFQEPSVSLLNVTTDQDGMAKFSVSLAGVSDTIQLKASYYPPSADVLYWPHTVFYQAAMQTISQKTEATLQSSLAVQNKDKPLRCRTVVPINIHYTIAEEMAGGALPIVYLVLSKGAIVKYGFANIMWQGTHTNGEVFFMLDVAPELAPMVRVVVYTVLPSGTAIAASMDFPTEKCFKHKVSVAFTPNTSVPGERIGMKVMANPGALCGLSVVDQSVLLLDPKNRLDADKIYNMLPAKENYYYIADDPEVCLEVRPKRTLWPQEADTRSVFQNAGLKLATNLFVSMPSCLTFKGRRYNYGFGGPIMYAMAKQPEDRPSVAAGMPLETVRVFFPETWIWTLVKVGTSGSTVVPVTAPDTITTWDTCAFCLSETGLGLAPPVTLTVFQPFFLDLTLPYSIIRGERFVLKATVYNYLSDCIVVKVTALPSKEYNLKPCAQCQYTSCVCASETKTFKWNLQSSALGAVNVSVRAEASAGTCMYKTAIMPGKGRVDTIVRTLLVKAEGQGRTDSYSWLLCPNGTAVKQEVVLHPPANLVAGSARASVSVLGDVLGRALQNMGDLLSMPYGCGEQNMAILAPDIYILQYLKSTKQLTPAILNKATDFLRSGYQRQLNYKDSSGYYSTFPGGNGSNWLTAFVVRCFAEAAEFIYIDPKNNEDSVAWLLTTQKNDGCFKTVGKLFHTAMQGGVADDVTLTAYIAAAFLESHISNPALNLSLACLMSDTTYLRSTYTAALMAYTFSLAGKRDKRAELMAHLNSLATANGNSLYWSQSSSVTSDPLSVEMTSYVLLAVLNASPLTAADLGYATRIVRWLARQQNAYGGFSSTQDTVVALQALSLYSTLVQNPGGVSTVTVQSPNAQQFIFNVNLSNKLLYQEKPLQDVTGSYSIVAKGTRCVSVQVNLRYNVPVTAVRSAFSITPTVESKCSPRATLTLNLQVQYNGMRETTNMVLIDLKLLSGFVPDETSLNELRRAEMVERVDSNDDSVLLYLKEVPRMSPLSYSLELVQQLEIGNLKAATIRIYDYYQPICGELPHKRRANGCVNQ</sequence>
<dbReference type="InterPro" id="IPR011625">
    <property type="entry name" value="A2M_N_BRD"/>
</dbReference>
<dbReference type="Gene3D" id="1.50.10.20">
    <property type="match status" value="1"/>
</dbReference>
<dbReference type="PANTHER" id="PTHR11412">
    <property type="entry name" value="MACROGLOBULIN / COMPLEMENT"/>
    <property type="match status" value="1"/>
</dbReference>
<dbReference type="Gene3D" id="2.60.120.1540">
    <property type="match status" value="1"/>
</dbReference>
<dbReference type="InterPro" id="IPR008964">
    <property type="entry name" value="Invasin/intimin_cell_adhesion"/>
</dbReference>
<dbReference type="InterPro" id="IPR050473">
    <property type="entry name" value="A2M/Complement_sys"/>
</dbReference>
<dbReference type="Pfam" id="PF07703">
    <property type="entry name" value="A2M_BRD"/>
    <property type="match status" value="1"/>
</dbReference>
<dbReference type="SUPFAM" id="SSF49373">
    <property type="entry name" value="Invasin/intimin cell-adhesion fragments"/>
    <property type="match status" value="1"/>
</dbReference>
<dbReference type="InterPro" id="IPR011626">
    <property type="entry name" value="Alpha-macroglobulin_TED"/>
</dbReference>
<feature type="chain" id="PRO_5017431804" evidence="9">
    <location>
        <begin position="18"/>
        <end position="1412"/>
    </location>
</feature>
<evidence type="ECO:0000256" key="5">
    <source>
        <dbReference type="ARBA" id="ARBA00022729"/>
    </source>
</evidence>
<dbReference type="Pfam" id="PF00207">
    <property type="entry name" value="A2M"/>
    <property type="match status" value="1"/>
</dbReference>
<dbReference type="Proteomes" id="UP000261540">
    <property type="component" value="Unplaced"/>
</dbReference>
<name>A0A3B3TBW3_9TELE</name>
<dbReference type="SMART" id="SM01419">
    <property type="entry name" value="Thiol-ester_cl"/>
    <property type="match status" value="1"/>
</dbReference>
<dbReference type="Pfam" id="PF17791">
    <property type="entry name" value="MG3"/>
    <property type="match status" value="1"/>
</dbReference>
<dbReference type="InterPro" id="IPR001599">
    <property type="entry name" value="Macroglobln_a2"/>
</dbReference>
<keyword evidence="8" id="KW-0325">Glycoprotein</keyword>
<dbReference type="CDD" id="cd02897">
    <property type="entry name" value="A2M_2"/>
    <property type="match status" value="1"/>
</dbReference>
<dbReference type="InterPro" id="IPR041555">
    <property type="entry name" value="MG3"/>
</dbReference>
<dbReference type="InterPro" id="IPR047565">
    <property type="entry name" value="Alpha-macroglob_thiol-ester_cl"/>
</dbReference>
<dbReference type="Gene3D" id="2.60.40.1940">
    <property type="match status" value="1"/>
</dbReference>
<keyword evidence="6" id="KW-0722">Serine protease inhibitor</keyword>
<keyword evidence="7" id="KW-1015">Disulfide bond</keyword>
<evidence type="ECO:0000259" key="12">
    <source>
        <dbReference type="SMART" id="SM01361"/>
    </source>
</evidence>
<dbReference type="SUPFAM" id="SSF49410">
    <property type="entry name" value="Alpha-macroglobulin receptor domain"/>
    <property type="match status" value="1"/>
</dbReference>
<dbReference type="GO" id="GO:0005615">
    <property type="term" value="C:extracellular space"/>
    <property type="evidence" value="ECO:0007669"/>
    <property type="project" value="InterPro"/>
</dbReference>
<dbReference type="SUPFAM" id="SSF48239">
    <property type="entry name" value="Terpenoid cyclases/Protein prenyltransferases"/>
    <property type="match status" value="1"/>
</dbReference>
<dbReference type="Gene3D" id="2.60.40.690">
    <property type="entry name" value="Alpha-macroglobulin, receptor-binding domain"/>
    <property type="match status" value="1"/>
</dbReference>
<comment type="subcellular location">
    <subcellularLocation>
        <location evidence="1">Secreted</location>
    </subcellularLocation>
</comment>
<evidence type="ECO:0000256" key="6">
    <source>
        <dbReference type="ARBA" id="ARBA00022900"/>
    </source>
</evidence>
<protein>
    <submittedName>
        <fullName evidence="13">Alpha-2-macroglobulin-like protein 1</fullName>
    </submittedName>
</protein>
<evidence type="ECO:0000256" key="9">
    <source>
        <dbReference type="SAM" id="SignalP"/>
    </source>
</evidence>
<dbReference type="InterPro" id="IPR009048">
    <property type="entry name" value="A-macroglobulin_rcpt-bd"/>
</dbReference>
<dbReference type="GO" id="GO:0007399">
    <property type="term" value="P:nervous system development"/>
    <property type="evidence" value="ECO:0007669"/>
    <property type="project" value="UniProtKB-ARBA"/>
</dbReference>
<dbReference type="GeneTree" id="ENSGT00940000162996"/>
<feature type="domain" description="Alpha-macroglobulin receptor-binding" evidence="12">
    <location>
        <begin position="1315"/>
        <end position="1401"/>
    </location>
</feature>
<dbReference type="GO" id="GO:0004867">
    <property type="term" value="F:serine-type endopeptidase inhibitor activity"/>
    <property type="evidence" value="ECO:0007669"/>
    <property type="project" value="UniProtKB-KW"/>
</dbReference>
<dbReference type="Pfam" id="PF01835">
    <property type="entry name" value="MG2"/>
    <property type="match status" value="1"/>
</dbReference>
<evidence type="ECO:0000256" key="4">
    <source>
        <dbReference type="ARBA" id="ARBA00022690"/>
    </source>
</evidence>
<dbReference type="InterPro" id="IPR002890">
    <property type="entry name" value="MG2"/>
</dbReference>
<dbReference type="Pfam" id="PF17789">
    <property type="entry name" value="MG4"/>
    <property type="match status" value="1"/>
</dbReference>